<evidence type="ECO:0000256" key="9">
    <source>
        <dbReference type="ARBA" id="ARBA00022833"/>
    </source>
</evidence>
<dbReference type="InterPro" id="IPR014758">
    <property type="entry name" value="Met-tRNA_synth"/>
</dbReference>
<dbReference type="Proteomes" id="UP000600363">
    <property type="component" value="Unassembled WGS sequence"/>
</dbReference>
<dbReference type="PROSITE" id="PS50886">
    <property type="entry name" value="TRBD"/>
    <property type="match status" value="1"/>
</dbReference>
<dbReference type="SUPFAM" id="SSF50249">
    <property type="entry name" value="Nucleic acid-binding proteins"/>
    <property type="match status" value="1"/>
</dbReference>
<dbReference type="Pfam" id="PF01588">
    <property type="entry name" value="tRNA_bind"/>
    <property type="match status" value="1"/>
</dbReference>
<dbReference type="CDD" id="cd07957">
    <property type="entry name" value="Anticodon_Ia_Met"/>
    <property type="match status" value="1"/>
</dbReference>
<keyword evidence="12 15" id="KW-0648">Protein biosynthesis</keyword>
<evidence type="ECO:0000313" key="17">
    <source>
        <dbReference type="EMBL" id="HIH70045.1"/>
    </source>
</evidence>
<dbReference type="FunFam" id="2.40.50.140:FF:000042">
    <property type="entry name" value="Methionine--tRNA ligase"/>
    <property type="match status" value="1"/>
</dbReference>
<dbReference type="InterPro" id="IPR012340">
    <property type="entry name" value="NA-bd_OB-fold"/>
</dbReference>
<dbReference type="NCBIfam" id="TIGR00399">
    <property type="entry name" value="metG_C_term"/>
    <property type="match status" value="1"/>
</dbReference>
<dbReference type="AlphaFoldDB" id="A0A832RTQ8"/>
<evidence type="ECO:0000256" key="7">
    <source>
        <dbReference type="ARBA" id="ARBA00022723"/>
    </source>
</evidence>
<evidence type="ECO:0000256" key="10">
    <source>
        <dbReference type="ARBA" id="ARBA00022840"/>
    </source>
</evidence>
<keyword evidence="10 15" id="KW-0067">ATP-binding</keyword>
<comment type="subcellular location">
    <subcellularLocation>
        <location evidence="2 15">Cytoplasm</location>
    </subcellularLocation>
</comment>
<dbReference type="SUPFAM" id="SSF57770">
    <property type="entry name" value="Methionyl-tRNA synthetase (MetRS), Zn-domain"/>
    <property type="match status" value="1"/>
</dbReference>
<dbReference type="SUPFAM" id="SSF52374">
    <property type="entry name" value="Nucleotidylyl transferase"/>
    <property type="match status" value="1"/>
</dbReference>
<keyword evidence="6 15" id="KW-0436">Ligase</keyword>
<evidence type="ECO:0000313" key="18">
    <source>
        <dbReference type="Proteomes" id="UP000600363"/>
    </source>
</evidence>
<dbReference type="GO" id="GO:0004825">
    <property type="term" value="F:methionine-tRNA ligase activity"/>
    <property type="evidence" value="ECO:0007669"/>
    <property type="project" value="UniProtKB-UniRule"/>
</dbReference>
<dbReference type="Gene3D" id="2.20.28.20">
    <property type="entry name" value="Methionyl-tRNA synthetase, Zn-domain"/>
    <property type="match status" value="1"/>
</dbReference>
<comment type="cofactor">
    <cofactor evidence="15">
        <name>Zn(2+)</name>
        <dbReference type="ChEBI" id="CHEBI:29105"/>
    </cofactor>
    <text evidence="15">Binds 1 zinc ion per subunit.</text>
</comment>
<evidence type="ECO:0000256" key="15">
    <source>
        <dbReference type="HAMAP-Rule" id="MF_00098"/>
    </source>
</evidence>
<dbReference type="SUPFAM" id="SSF47323">
    <property type="entry name" value="Anticodon-binding domain of a subclass of class I aminoacyl-tRNA synthetases"/>
    <property type="match status" value="1"/>
</dbReference>
<evidence type="ECO:0000256" key="12">
    <source>
        <dbReference type="ARBA" id="ARBA00022917"/>
    </source>
</evidence>
<comment type="caution">
    <text evidence="17">The sequence shown here is derived from an EMBL/GenBank/DDBJ whole genome shotgun (WGS) entry which is preliminary data.</text>
</comment>
<dbReference type="PRINTS" id="PR01041">
    <property type="entry name" value="TRNASYNTHMET"/>
</dbReference>
<dbReference type="Pfam" id="PF19303">
    <property type="entry name" value="Anticodon_3"/>
    <property type="match status" value="1"/>
</dbReference>
<dbReference type="NCBIfam" id="NF001100">
    <property type="entry name" value="PRK00133.1"/>
    <property type="match status" value="1"/>
</dbReference>
<feature type="domain" description="TRNA-binding" evidence="16">
    <location>
        <begin position="573"/>
        <end position="673"/>
    </location>
</feature>
<evidence type="ECO:0000259" key="16">
    <source>
        <dbReference type="PROSITE" id="PS50886"/>
    </source>
</evidence>
<keyword evidence="9 15" id="KW-0862">Zinc</keyword>
<gene>
    <name evidence="15 17" type="primary">metG</name>
    <name evidence="17" type="ORF">HA299_05490</name>
</gene>
<dbReference type="CDD" id="cd00814">
    <property type="entry name" value="MetRS_core"/>
    <property type="match status" value="1"/>
</dbReference>
<dbReference type="InterPro" id="IPR033911">
    <property type="entry name" value="MetRS_core"/>
</dbReference>
<dbReference type="InterPro" id="IPR004495">
    <property type="entry name" value="Met-tRNA-synth_bsu_C"/>
</dbReference>
<dbReference type="Pfam" id="PF09334">
    <property type="entry name" value="tRNA-synt_1g"/>
    <property type="match status" value="1"/>
</dbReference>
<keyword evidence="11 15" id="KW-0694">RNA-binding</keyword>
<evidence type="ECO:0000256" key="14">
    <source>
        <dbReference type="ARBA" id="ARBA00047364"/>
    </source>
</evidence>
<feature type="binding site" evidence="15">
    <location>
        <position position="336"/>
    </location>
    <ligand>
        <name>ATP</name>
        <dbReference type="ChEBI" id="CHEBI:30616"/>
    </ligand>
</feature>
<dbReference type="GO" id="GO:0000049">
    <property type="term" value="F:tRNA binding"/>
    <property type="evidence" value="ECO:0007669"/>
    <property type="project" value="UniProtKB-UniRule"/>
</dbReference>
<feature type="binding site" evidence="15">
    <location>
        <position position="151"/>
    </location>
    <ligand>
        <name>Zn(2+)</name>
        <dbReference type="ChEBI" id="CHEBI:29105"/>
    </ligand>
</feature>
<evidence type="ECO:0000256" key="2">
    <source>
        <dbReference type="ARBA" id="ARBA00004496"/>
    </source>
</evidence>
<dbReference type="InterPro" id="IPR023458">
    <property type="entry name" value="Met-tRNA_ligase_1"/>
</dbReference>
<dbReference type="GO" id="GO:0005524">
    <property type="term" value="F:ATP binding"/>
    <property type="evidence" value="ECO:0007669"/>
    <property type="project" value="UniProtKB-UniRule"/>
</dbReference>
<dbReference type="Gene3D" id="1.10.730.10">
    <property type="entry name" value="Isoleucyl-tRNA Synthetase, Domain 1"/>
    <property type="match status" value="1"/>
</dbReference>
<comment type="catalytic activity">
    <reaction evidence="14 15">
        <text>tRNA(Met) + L-methionine + ATP = L-methionyl-tRNA(Met) + AMP + diphosphate</text>
        <dbReference type="Rhea" id="RHEA:13481"/>
        <dbReference type="Rhea" id="RHEA-COMP:9667"/>
        <dbReference type="Rhea" id="RHEA-COMP:9698"/>
        <dbReference type="ChEBI" id="CHEBI:30616"/>
        <dbReference type="ChEBI" id="CHEBI:33019"/>
        <dbReference type="ChEBI" id="CHEBI:57844"/>
        <dbReference type="ChEBI" id="CHEBI:78442"/>
        <dbReference type="ChEBI" id="CHEBI:78530"/>
        <dbReference type="ChEBI" id="CHEBI:456215"/>
        <dbReference type="EC" id="6.1.1.10"/>
    </reaction>
</comment>
<dbReference type="PANTHER" id="PTHR45765">
    <property type="entry name" value="METHIONINE--TRNA LIGASE"/>
    <property type="match status" value="1"/>
</dbReference>
<dbReference type="EMBL" id="DUIH01000018">
    <property type="protein sequence ID" value="HIH70045.1"/>
    <property type="molecule type" value="Genomic_DNA"/>
</dbReference>
<comment type="subunit">
    <text evidence="3 15">Homodimer.</text>
</comment>
<dbReference type="PANTHER" id="PTHR45765:SF1">
    <property type="entry name" value="METHIONINE--TRNA LIGASE, CYTOPLASMIC"/>
    <property type="match status" value="1"/>
</dbReference>
<dbReference type="GO" id="GO:0046872">
    <property type="term" value="F:metal ion binding"/>
    <property type="evidence" value="ECO:0007669"/>
    <property type="project" value="UniProtKB-KW"/>
</dbReference>
<keyword evidence="8 15" id="KW-0547">Nucleotide-binding</keyword>
<proteinExistence type="inferred from homology"/>
<dbReference type="InterPro" id="IPR009080">
    <property type="entry name" value="tRNAsynth_Ia_anticodon-bd"/>
</dbReference>
<dbReference type="GO" id="GO:0006431">
    <property type="term" value="P:methionyl-tRNA aminoacylation"/>
    <property type="evidence" value="ECO:0007669"/>
    <property type="project" value="UniProtKB-UniRule"/>
</dbReference>
<keyword evidence="13 15" id="KW-0030">Aminoacyl-tRNA synthetase</keyword>
<dbReference type="InterPro" id="IPR002547">
    <property type="entry name" value="tRNA-bd_dom"/>
</dbReference>
<evidence type="ECO:0000256" key="4">
    <source>
        <dbReference type="ARBA" id="ARBA00022490"/>
    </source>
</evidence>
<feature type="binding site" evidence="15">
    <location>
        <position position="163"/>
    </location>
    <ligand>
        <name>Zn(2+)</name>
        <dbReference type="ChEBI" id="CHEBI:29105"/>
    </ligand>
</feature>
<comment type="similarity">
    <text evidence="15">Belongs to the class-I aminoacyl-tRNA synthetase family. MetG type 1 subfamily.</text>
</comment>
<sequence>MSGRGDVALSENLLVTCGLPYANGRAHIGHLRTYIPADAYVRMLRKQGKNPLFVCGSDTHGTPIVINAEQEGVSPEELVNRYHAHFLEVFEAMGVCFDYFGSTHSPTNHHRTHEIVKANMENGYIYPKNIKLAYCPECERFLPDRYVEGICPSCGAVARGDECDQGCGIHLEPGEILEPVCKVCGTPAEYREQEHYFFRLSAFEHFLLEYLDGLDGTPYAINYAKEWVRRGLKDWCITRNLEWGVSFPGRDDLVVYVWVDAPIGYISFTEEWCEQHGRDWKDFWIRNGKIVHFIGGDIVYHHCIFWPALLRGAGYNLPSAVVASGMVKIEDKTFSKSRGYVVWVSEDYLNAGFHPDLLRYYLLSYTSHTKELNFSWELFAEKVNGELLASLGNFIHRVLTFTHRHFGDVPSGEVDEEILERISSIIDDMVEANSRYEFKQMCDAAMSLADFANTYFQKSEPWRLIKTDRQACAHVLKNCLQLCKALAVLFEPVMPHKMEQVWAMLGLSGSVHDAKLEDALVEVPAGTHIKAPKVLFERIEDEKVKMLERAMRERIKAAMEGKKVQEGEISYEEFSKMDLRIGKVIRAERVKGASKLLRLEVDVGDSVRQIVAGIANTYEPEELVGREVVVVVNLKPAKIFGIESQGMVLAADVDGTAVLLSPMHEVGAGVRVR</sequence>
<dbReference type="HAMAP" id="MF_00098">
    <property type="entry name" value="Met_tRNA_synth_type1"/>
    <property type="match status" value="1"/>
</dbReference>
<feature type="short sequence motif" description="'HIGH' region" evidence="15">
    <location>
        <begin position="20"/>
        <end position="30"/>
    </location>
</feature>
<keyword evidence="4 15" id="KW-0963">Cytoplasm</keyword>
<dbReference type="InterPro" id="IPR029038">
    <property type="entry name" value="MetRS_Zn"/>
</dbReference>
<feature type="short sequence motif" description="'KMSKS' region" evidence="15">
    <location>
        <begin position="333"/>
        <end position="337"/>
    </location>
</feature>
<name>A0A832RTQ8_9EURY</name>
<organism evidence="17 18">
    <name type="scientific">Methermicoccus shengliensis</name>
    <dbReference type="NCBI Taxonomy" id="660064"/>
    <lineage>
        <taxon>Archaea</taxon>
        <taxon>Methanobacteriati</taxon>
        <taxon>Methanobacteriota</taxon>
        <taxon>Stenosarchaea group</taxon>
        <taxon>Methanomicrobia</taxon>
        <taxon>Methanosarcinales</taxon>
        <taxon>Methermicoccaceae</taxon>
        <taxon>Methermicoccus</taxon>
    </lineage>
</organism>
<dbReference type="Gene3D" id="2.40.50.140">
    <property type="entry name" value="Nucleic acid-binding proteins"/>
    <property type="match status" value="1"/>
</dbReference>
<reference evidence="17" key="1">
    <citation type="journal article" date="2020" name="bioRxiv">
        <title>A rank-normalized archaeal taxonomy based on genome phylogeny resolves widespread incomplete and uneven classifications.</title>
        <authorList>
            <person name="Rinke C."/>
            <person name="Chuvochina M."/>
            <person name="Mussig A.J."/>
            <person name="Chaumeil P.-A."/>
            <person name="Waite D.W."/>
            <person name="Whitman W.B."/>
            <person name="Parks D.H."/>
            <person name="Hugenholtz P."/>
        </authorList>
    </citation>
    <scope>NUCLEOTIDE SEQUENCE</scope>
    <source>
        <strain evidence="17">UBA12518</strain>
    </source>
</reference>
<accession>A0A832RTQ8</accession>
<evidence type="ECO:0000256" key="8">
    <source>
        <dbReference type="ARBA" id="ARBA00022741"/>
    </source>
</evidence>
<feature type="binding site" evidence="15">
    <location>
        <position position="167"/>
    </location>
    <ligand>
        <name>Zn(2+)</name>
        <dbReference type="ChEBI" id="CHEBI:29105"/>
    </ligand>
</feature>
<evidence type="ECO:0000256" key="11">
    <source>
        <dbReference type="ARBA" id="ARBA00022884"/>
    </source>
</evidence>
<dbReference type="GO" id="GO:0017101">
    <property type="term" value="C:aminoacyl-tRNA synthetase multienzyme complex"/>
    <property type="evidence" value="ECO:0007669"/>
    <property type="project" value="TreeGrafter"/>
</dbReference>
<dbReference type="InterPro" id="IPR015413">
    <property type="entry name" value="Methionyl/Leucyl_tRNA_Synth"/>
</dbReference>
<comment type="function">
    <text evidence="1 15">Is required not only for elongation of protein synthesis but also for the initiation of all mRNA translation through initiator tRNA(fMet) aminoacylation.</text>
</comment>
<protein>
    <recommendedName>
        <fullName evidence="15">Methionine--tRNA ligase</fullName>
        <ecNumber evidence="15">6.1.1.10</ecNumber>
    </recommendedName>
    <alternativeName>
        <fullName evidence="15">Methionyl-tRNA synthetase</fullName>
        <shortName evidence="15">MetRS</shortName>
    </alternativeName>
</protein>
<dbReference type="GO" id="GO:0005829">
    <property type="term" value="C:cytosol"/>
    <property type="evidence" value="ECO:0007669"/>
    <property type="project" value="TreeGrafter"/>
</dbReference>
<dbReference type="EC" id="6.1.1.10" evidence="15"/>
<evidence type="ECO:0000256" key="3">
    <source>
        <dbReference type="ARBA" id="ARBA00011738"/>
    </source>
</evidence>
<dbReference type="RefSeq" id="WP_042685792.1">
    <property type="nucleotide sequence ID" value="NZ_DUIH01000018.1"/>
</dbReference>
<evidence type="ECO:0000256" key="1">
    <source>
        <dbReference type="ARBA" id="ARBA00003314"/>
    </source>
</evidence>
<dbReference type="InterPro" id="IPR014729">
    <property type="entry name" value="Rossmann-like_a/b/a_fold"/>
</dbReference>
<dbReference type="InterPro" id="IPR041872">
    <property type="entry name" value="Anticodon_Met"/>
</dbReference>
<dbReference type="CDD" id="cd02800">
    <property type="entry name" value="tRNA_bind_EcMetRS_like"/>
    <property type="match status" value="1"/>
</dbReference>
<evidence type="ECO:0000256" key="5">
    <source>
        <dbReference type="ARBA" id="ARBA00022555"/>
    </source>
</evidence>
<keyword evidence="5 15" id="KW-0820">tRNA-binding</keyword>
<evidence type="ECO:0000256" key="13">
    <source>
        <dbReference type="ARBA" id="ARBA00023146"/>
    </source>
</evidence>
<evidence type="ECO:0000256" key="6">
    <source>
        <dbReference type="ARBA" id="ARBA00022598"/>
    </source>
</evidence>
<dbReference type="NCBIfam" id="TIGR00398">
    <property type="entry name" value="metG"/>
    <property type="match status" value="1"/>
</dbReference>
<keyword evidence="7 15" id="KW-0479">Metal-binding</keyword>
<feature type="binding site" evidence="15">
    <location>
        <position position="154"/>
    </location>
    <ligand>
        <name>Zn(2+)</name>
        <dbReference type="ChEBI" id="CHEBI:29105"/>
    </ligand>
</feature>
<dbReference type="Gene3D" id="3.40.50.620">
    <property type="entry name" value="HUPs"/>
    <property type="match status" value="1"/>
</dbReference>